<gene>
    <name evidence="2" type="ORF">SAMN05216251_12770</name>
</gene>
<evidence type="ECO:0000313" key="3">
    <source>
        <dbReference type="Proteomes" id="UP000199323"/>
    </source>
</evidence>
<keyword evidence="3" id="KW-1185">Reference proteome</keyword>
<dbReference type="RefSeq" id="WP_143120695.1">
    <property type="nucleotide sequence ID" value="NZ_FONG01000027.1"/>
</dbReference>
<feature type="signal peptide" evidence="1">
    <location>
        <begin position="1"/>
        <end position="26"/>
    </location>
</feature>
<organism evidence="2 3">
    <name type="scientific">Actinacidiphila alni</name>
    <dbReference type="NCBI Taxonomy" id="380248"/>
    <lineage>
        <taxon>Bacteria</taxon>
        <taxon>Bacillati</taxon>
        <taxon>Actinomycetota</taxon>
        <taxon>Actinomycetes</taxon>
        <taxon>Kitasatosporales</taxon>
        <taxon>Streptomycetaceae</taxon>
        <taxon>Actinacidiphila</taxon>
    </lineage>
</organism>
<feature type="chain" id="PRO_5011756105" evidence="1">
    <location>
        <begin position="27"/>
        <end position="136"/>
    </location>
</feature>
<dbReference type="AlphaFoldDB" id="A0A1I2LD90"/>
<evidence type="ECO:0000256" key="1">
    <source>
        <dbReference type="SAM" id="SignalP"/>
    </source>
</evidence>
<protein>
    <submittedName>
        <fullName evidence="2">Uncharacterized protein</fullName>
    </submittedName>
</protein>
<keyword evidence="1" id="KW-0732">Signal</keyword>
<dbReference type="EMBL" id="FONG01000027">
    <property type="protein sequence ID" value="SFF75457.1"/>
    <property type="molecule type" value="Genomic_DNA"/>
</dbReference>
<reference evidence="2 3" key="1">
    <citation type="submission" date="2016-10" db="EMBL/GenBank/DDBJ databases">
        <authorList>
            <person name="de Groot N.N."/>
        </authorList>
    </citation>
    <scope>NUCLEOTIDE SEQUENCE [LARGE SCALE GENOMIC DNA]</scope>
    <source>
        <strain evidence="2 3">CGMCC 4.3510</strain>
    </source>
</reference>
<dbReference type="OrthoDB" id="4293714at2"/>
<evidence type="ECO:0000313" key="2">
    <source>
        <dbReference type="EMBL" id="SFF75457.1"/>
    </source>
</evidence>
<proteinExistence type="predicted"/>
<name>A0A1I2LD90_9ACTN</name>
<accession>A0A1I2LD90</accession>
<dbReference type="Proteomes" id="UP000199323">
    <property type="component" value="Unassembled WGS sequence"/>
</dbReference>
<sequence length="136" mass="13962">MRFKRISASLMGAAAVTVLAVGPSSAADPTRFAISSGSGAHSASGSLTWLNRSVGVQGSVTDVGGAGTKVNFLAWAGGSLVDDQYRPTGGIPAVNETVSYNFTLDGSAYAGGITEVDVYIYDAHANLWSGPKVYNR</sequence>